<accession>A0ABP8R1E1</accession>
<reference evidence="3" key="1">
    <citation type="journal article" date="2019" name="Int. J. Syst. Evol. Microbiol.">
        <title>The Global Catalogue of Microorganisms (GCM) 10K type strain sequencing project: providing services to taxonomists for standard genome sequencing and annotation.</title>
        <authorList>
            <consortium name="The Broad Institute Genomics Platform"/>
            <consortium name="The Broad Institute Genome Sequencing Center for Infectious Disease"/>
            <person name="Wu L."/>
            <person name="Ma J."/>
        </authorList>
    </citation>
    <scope>NUCLEOTIDE SEQUENCE [LARGE SCALE GENOMIC DNA]</scope>
    <source>
        <strain evidence="3">JCM 17858</strain>
    </source>
</reference>
<evidence type="ECO:0000313" key="3">
    <source>
        <dbReference type="Proteomes" id="UP001500394"/>
    </source>
</evidence>
<dbReference type="InterPro" id="IPR014284">
    <property type="entry name" value="RNA_pol_sigma-70_dom"/>
</dbReference>
<keyword evidence="3" id="KW-1185">Reference proteome</keyword>
<feature type="domain" description="RNA polymerase sigma factor 70 region 4 type 2" evidence="1">
    <location>
        <begin position="18"/>
        <end position="68"/>
    </location>
</feature>
<dbReference type="EMBL" id="BAABGR010000015">
    <property type="protein sequence ID" value="GAA4515306.1"/>
    <property type="molecule type" value="Genomic_DNA"/>
</dbReference>
<dbReference type="Proteomes" id="UP001500394">
    <property type="component" value="Unassembled WGS sequence"/>
</dbReference>
<evidence type="ECO:0000313" key="2">
    <source>
        <dbReference type="EMBL" id="GAA4515306.1"/>
    </source>
</evidence>
<dbReference type="CDD" id="cd06171">
    <property type="entry name" value="Sigma70_r4"/>
    <property type="match status" value="1"/>
</dbReference>
<dbReference type="SUPFAM" id="SSF88659">
    <property type="entry name" value="Sigma3 and sigma4 domains of RNA polymerase sigma factors"/>
    <property type="match status" value="1"/>
</dbReference>
<protein>
    <recommendedName>
        <fullName evidence="1">RNA polymerase sigma factor 70 region 4 type 2 domain-containing protein</fullName>
    </recommendedName>
</protein>
<dbReference type="InterPro" id="IPR013324">
    <property type="entry name" value="RNA_pol_sigma_r3/r4-like"/>
</dbReference>
<dbReference type="InterPro" id="IPR036388">
    <property type="entry name" value="WH-like_DNA-bd_sf"/>
</dbReference>
<proteinExistence type="predicted"/>
<evidence type="ECO:0000259" key="1">
    <source>
        <dbReference type="Pfam" id="PF08281"/>
    </source>
</evidence>
<name>A0ABP8R1E1_9SPHI</name>
<dbReference type="Pfam" id="PF08281">
    <property type="entry name" value="Sigma70_r4_2"/>
    <property type="match status" value="1"/>
</dbReference>
<dbReference type="Gene3D" id="1.10.10.10">
    <property type="entry name" value="Winged helix-like DNA-binding domain superfamily/Winged helix DNA-binding domain"/>
    <property type="match status" value="1"/>
</dbReference>
<dbReference type="NCBIfam" id="TIGR02937">
    <property type="entry name" value="sigma70-ECF"/>
    <property type="match status" value="1"/>
</dbReference>
<dbReference type="RefSeq" id="WP_345066350.1">
    <property type="nucleotide sequence ID" value="NZ_BAABGR010000015.1"/>
</dbReference>
<dbReference type="InterPro" id="IPR013249">
    <property type="entry name" value="RNA_pol_sigma70_r4_t2"/>
</dbReference>
<sequence>MSFFPEADYHTHEKEFQQILNDAINRLPEKQRQAFILSKQQFLKREEVAKGLNVSPETVKSNLERVMKSVRTYCQQQLKDLPFVLLLFFFSKNL</sequence>
<gene>
    <name evidence="2" type="ORF">GCM10023173_12960</name>
</gene>
<organism evidence="2 3">
    <name type="scientific">Sphingobacterium thermophilum</name>
    <dbReference type="NCBI Taxonomy" id="768534"/>
    <lineage>
        <taxon>Bacteria</taxon>
        <taxon>Pseudomonadati</taxon>
        <taxon>Bacteroidota</taxon>
        <taxon>Sphingobacteriia</taxon>
        <taxon>Sphingobacteriales</taxon>
        <taxon>Sphingobacteriaceae</taxon>
        <taxon>Sphingobacterium</taxon>
    </lineage>
</organism>
<comment type="caution">
    <text evidence="2">The sequence shown here is derived from an EMBL/GenBank/DDBJ whole genome shotgun (WGS) entry which is preliminary data.</text>
</comment>